<dbReference type="CDD" id="cd00502">
    <property type="entry name" value="DHQase_I"/>
    <property type="match status" value="1"/>
</dbReference>
<evidence type="ECO:0000256" key="5">
    <source>
        <dbReference type="SAM" id="SignalP"/>
    </source>
</evidence>
<comment type="subunit">
    <text evidence="4">Homodimer.</text>
</comment>
<dbReference type="Proteomes" id="UP001164392">
    <property type="component" value="Chromosome"/>
</dbReference>
<gene>
    <name evidence="4 6" type="primary">aroD</name>
    <name evidence="6" type="ORF">NG824_02060</name>
</gene>
<comment type="catalytic activity">
    <reaction evidence="1 4">
        <text>3-dehydroquinate = 3-dehydroshikimate + H2O</text>
        <dbReference type="Rhea" id="RHEA:21096"/>
        <dbReference type="ChEBI" id="CHEBI:15377"/>
        <dbReference type="ChEBI" id="CHEBI:16630"/>
        <dbReference type="ChEBI" id="CHEBI:32364"/>
        <dbReference type="EC" id="4.2.1.10"/>
    </reaction>
</comment>
<name>A0AA46SVD3_9XANT</name>
<feature type="active site" description="Proton donor/acceptor" evidence="4">
    <location>
        <position position="189"/>
    </location>
</feature>
<dbReference type="GO" id="GO:0008652">
    <property type="term" value="P:amino acid biosynthetic process"/>
    <property type="evidence" value="ECO:0007669"/>
    <property type="project" value="UniProtKB-KW"/>
</dbReference>
<dbReference type="FunFam" id="3.20.20.70:FF:000047">
    <property type="entry name" value="3-dehydroquinate dehydratase"/>
    <property type="match status" value="1"/>
</dbReference>
<dbReference type="InterPro" id="IPR013785">
    <property type="entry name" value="Aldolase_TIM"/>
</dbReference>
<feature type="binding site" evidence="4">
    <location>
        <position position="258"/>
    </location>
    <ligand>
        <name>3-dehydroquinate</name>
        <dbReference type="ChEBI" id="CHEBI:32364"/>
    </ligand>
</feature>
<keyword evidence="3 4" id="KW-0704">Schiff base</keyword>
<dbReference type="GO" id="GO:0009423">
    <property type="term" value="P:chorismate biosynthetic process"/>
    <property type="evidence" value="ECO:0007669"/>
    <property type="project" value="UniProtKB-UniRule"/>
</dbReference>
<dbReference type="Gene3D" id="3.20.20.70">
    <property type="entry name" value="Aldolase class I"/>
    <property type="match status" value="1"/>
</dbReference>
<dbReference type="GO" id="GO:0009073">
    <property type="term" value="P:aromatic amino acid family biosynthetic process"/>
    <property type="evidence" value="ECO:0007669"/>
    <property type="project" value="UniProtKB-KW"/>
</dbReference>
<feature type="binding site" evidence="4">
    <location>
        <position position="128"/>
    </location>
    <ligand>
        <name>3-dehydroquinate</name>
        <dbReference type="ChEBI" id="CHEBI:32364"/>
    </ligand>
</feature>
<proteinExistence type="inferred from homology"/>
<dbReference type="GO" id="GO:0046279">
    <property type="term" value="P:3,4-dihydroxybenzoate biosynthetic process"/>
    <property type="evidence" value="ECO:0007669"/>
    <property type="project" value="UniProtKB-ARBA"/>
</dbReference>
<evidence type="ECO:0000313" key="7">
    <source>
        <dbReference type="Proteomes" id="UP001164392"/>
    </source>
</evidence>
<evidence type="ECO:0000256" key="2">
    <source>
        <dbReference type="ARBA" id="ARBA00023239"/>
    </source>
</evidence>
<reference evidence="6" key="1">
    <citation type="submission" date="2022-06" db="EMBL/GenBank/DDBJ databases">
        <title>Dynamics of rice microbiomes reveals core vertical transmitted seed endophytes.</title>
        <authorList>
            <person name="Liao K."/>
            <person name="Zhang X."/>
        </authorList>
    </citation>
    <scope>NUCLEOTIDE SEQUENCE</scope>
    <source>
        <strain evidence="6">JR3-14</strain>
    </source>
</reference>
<protein>
    <recommendedName>
        <fullName evidence="4">3-dehydroquinate dehydratase</fullName>
        <shortName evidence="4">3-dehydroquinase</shortName>
        <ecNumber evidence="4">4.2.1.10</ecNumber>
    </recommendedName>
    <alternativeName>
        <fullName evidence="4">Type I DHQase</fullName>
    </alternativeName>
    <alternativeName>
        <fullName evidence="4">Type I dehydroquinase</fullName>
        <shortName evidence="4">DHQ1</shortName>
    </alternativeName>
</protein>
<organism evidence="6 7">
    <name type="scientific">Xanthomonas sacchari</name>
    <dbReference type="NCBI Taxonomy" id="56458"/>
    <lineage>
        <taxon>Bacteria</taxon>
        <taxon>Pseudomonadati</taxon>
        <taxon>Pseudomonadota</taxon>
        <taxon>Gammaproteobacteria</taxon>
        <taxon>Lysobacterales</taxon>
        <taxon>Lysobacteraceae</taxon>
        <taxon>Xanthomonas</taxon>
    </lineage>
</organism>
<accession>A0AA46SVD3</accession>
<dbReference type="InterPro" id="IPR050146">
    <property type="entry name" value="Type-I_3-dehydroquinase"/>
</dbReference>
<comment type="caution">
    <text evidence="4">Lacks conserved residue(s) required for the propagation of feature annotation.</text>
</comment>
<dbReference type="PANTHER" id="PTHR43699:SF1">
    <property type="entry name" value="3-DEHYDROQUINATE DEHYDRATASE"/>
    <property type="match status" value="1"/>
</dbReference>
<dbReference type="GO" id="GO:0003855">
    <property type="term" value="F:3-dehydroquinate dehydratase activity"/>
    <property type="evidence" value="ECO:0007669"/>
    <property type="project" value="UniProtKB-UniRule"/>
</dbReference>
<keyword evidence="2 4" id="KW-0456">Lyase</keyword>
<keyword evidence="4" id="KW-0057">Aromatic amino acid biosynthesis</keyword>
<comment type="function">
    <text evidence="4">Involved in the third step of the chorismate pathway, which leads to the biosynthesis of aromatic amino acids. Catalyzes the cis-dehydration of 3-dehydroquinate (DHQ) and introduces the first double bond of the aromatic ring to yield 3-dehydroshikimate.</text>
</comment>
<dbReference type="AlphaFoldDB" id="A0AA46SVD3"/>
<dbReference type="EMBL" id="CP099534">
    <property type="protein sequence ID" value="UYK89267.1"/>
    <property type="molecule type" value="Genomic_DNA"/>
</dbReference>
<dbReference type="InterPro" id="IPR001381">
    <property type="entry name" value="DHquinase_I"/>
</dbReference>
<keyword evidence="5" id="KW-0732">Signal</keyword>
<dbReference type="RefSeq" id="WP_267093360.1">
    <property type="nucleotide sequence ID" value="NZ_CP099534.1"/>
</dbReference>
<evidence type="ECO:0000256" key="4">
    <source>
        <dbReference type="HAMAP-Rule" id="MF_00214"/>
    </source>
</evidence>
<evidence type="ECO:0000313" key="6">
    <source>
        <dbReference type="EMBL" id="UYK89267.1"/>
    </source>
</evidence>
<dbReference type="NCBIfam" id="TIGR01093">
    <property type="entry name" value="aroD"/>
    <property type="match status" value="1"/>
</dbReference>
<feature type="binding site" evidence="4">
    <location>
        <position position="277"/>
    </location>
    <ligand>
        <name>3-dehydroquinate</name>
        <dbReference type="ChEBI" id="CHEBI:32364"/>
    </ligand>
</feature>
<comment type="pathway">
    <text evidence="4">Metabolic intermediate biosynthesis; chorismate biosynthesis; chorismate from D-erythrose 4-phosphate and phosphoenolpyruvate: step 3/7.</text>
</comment>
<feature type="chain" id="PRO_5041356577" description="3-dehydroquinate dehydratase" evidence="5">
    <location>
        <begin position="25"/>
        <end position="301"/>
    </location>
</feature>
<feature type="signal peptide" evidence="5">
    <location>
        <begin position="1"/>
        <end position="24"/>
    </location>
</feature>
<keyword evidence="4" id="KW-0028">Amino-acid biosynthesis</keyword>
<feature type="active site" description="Schiff-base intermediate with substrate" evidence="4">
    <location>
        <position position="216"/>
    </location>
</feature>
<dbReference type="PANTHER" id="PTHR43699">
    <property type="entry name" value="3-DEHYDROQUINATE DEHYDRATASE"/>
    <property type="match status" value="1"/>
</dbReference>
<dbReference type="EC" id="4.2.1.10" evidence="4"/>
<feature type="binding site" evidence="4">
    <location>
        <begin position="92"/>
        <end position="94"/>
    </location>
    <ligand>
        <name>3-dehydroquinate</name>
        <dbReference type="ChEBI" id="CHEBI:32364"/>
    </ligand>
</feature>
<evidence type="ECO:0000256" key="3">
    <source>
        <dbReference type="ARBA" id="ARBA00023270"/>
    </source>
</evidence>
<evidence type="ECO:0000256" key="1">
    <source>
        <dbReference type="ARBA" id="ARBA00001864"/>
    </source>
</evidence>
<comment type="similarity">
    <text evidence="4">Belongs to the type-I 3-dehydroquinase family.</text>
</comment>
<dbReference type="Pfam" id="PF01487">
    <property type="entry name" value="DHquinase_I"/>
    <property type="match status" value="1"/>
</dbReference>
<dbReference type="HAMAP" id="MF_00214">
    <property type="entry name" value="AroD"/>
    <property type="match status" value="1"/>
</dbReference>
<sequence>MSLFPRRLTFLCCAGLLLASPLQAAPAAPPAAAPAAPSAGAPLPPPRVLQIRGLAIGTGLPKIIVPITAHDAGEALAQAQRIAASPDADLAEWRIDLMDGATDAAALAALGPRLAQALHGKPLLLTFRTKAEGGAVAIDDAAYGALYARLLDARFADLIDVEMFRDPAVLRQVVEHAHRQDVYVVMSSHDFHATPPVAEMVARLQRQQALGADVLKIAVMPRDPGDVLHLLDATWQMRQRSGQPLLTMSMGPLGAVSRLSGETFGQSLTFGMLGSASAPGQIDAARLRQTLDALHAAAPPK</sequence>
<feature type="binding site" evidence="4">
    <location>
        <position position="281"/>
    </location>
    <ligand>
        <name>3-dehydroquinate</name>
        <dbReference type="ChEBI" id="CHEBI:32364"/>
    </ligand>
</feature>
<dbReference type="SUPFAM" id="SSF51569">
    <property type="entry name" value="Aldolase"/>
    <property type="match status" value="1"/>
</dbReference>